<feature type="region of interest" description="Disordered" evidence="4">
    <location>
        <begin position="569"/>
        <end position="809"/>
    </location>
</feature>
<evidence type="ECO:0000256" key="4">
    <source>
        <dbReference type="SAM" id="MobiDB-lite"/>
    </source>
</evidence>
<feature type="compositionally biased region" description="Low complexity" evidence="4">
    <location>
        <begin position="707"/>
        <end position="737"/>
    </location>
</feature>
<feature type="compositionally biased region" description="Acidic residues" evidence="4">
    <location>
        <begin position="210"/>
        <end position="232"/>
    </location>
</feature>
<dbReference type="EMBL" id="LCWV01000028">
    <property type="protein sequence ID" value="PWI66010.1"/>
    <property type="molecule type" value="Genomic_DNA"/>
</dbReference>
<keyword evidence="3" id="KW-0539">Nucleus</keyword>
<sequence>MASDEIIWQIINQQFCAFKLKTNKEQNFCRNEYNVTGFCNRQSCPLANSRYATVRQHPTKDVLYLYMKTVERAHLPSKMWERIKLDGNYNKALEQIDERLIYWPKFLIHKCKQRLTRLKQVQIRTRRIASEEERLGEKLVPKLAPKVKHREQARERKAEAAAKLERTIERELVERLRQGAYGDQPLNVSETIWKKVLNAMEREGQGERDVDLDEGIDEDDEEDAERESEDGAVEYVSDIGESDEELDELEDWLESDDDEEDKEEEVDSEEEEAEAGKKRKRGKVTKMNAKRAKQVEEARPKLKLTHDMEWESSRAAGQPAAFVATCNYITDFFALTDNGHCDDPSIVRDATDQIVPGQCTAVMAAPPCTAAFTIAAQVPVSGPALDWPLVDLTLTQRRSSRRKVNKLPLRMRAAAAPGGPPNPTMYLQLFDPRPPASRLLDRPPTRSLLHHPSSIRLLLARPPPPSLPPPSSLILRPFSLPLHIPHIPPPTTITQLCLDPAQSSPPPQQQQRRPTHASATMTSWYNNLLTKTTSQISSLRSTLLSSDADGDTEDDTHVCRVLRNYYADKGRPFPPWLPPDPKAAAPPPAQTLYSQPQVGSRYGGLGQQGQQQQQGPGGGALSSLWDSGPAAPPQQQQQSLRAGRLTPGAAAGAGQAGRMGSTGGRDDAVMPRPLPSQRAGSYQSATAASPQPAGSSAQDRLRQRLWGGSSSRTSSPSQSTTGGNGQQGPFQPPSANSVGGGSSKSSNYEDRFAPGGSYDSGRGGGGPYVGANAPWSSGGDEYGGGGGGRQGLPSGPRRQGLPSGPRGYR</sequence>
<evidence type="ECO:0008006" key="9">
    <source>
        <dbReference type="Google" id="ProtNLM"/>
    </source>
</evidence>
<evidence type="ECO:0000256" key="3">
    <source>
        <dbReference type="ARBA" id="ARBA00023242"/>
    </source>
</evidence>
<dbReference type="AlphaFoldDB" id="A0A2U3DUT5"/>
<feature type="domain" description="Ribosomal eL28/Mak16" evidence="5">
    <location>
        <begin position="6"/>
        <end position="120"/>
    </location>
</feature>
<feature type="domain" description="Mso1 N-terminal" evidence="6">
    <location>
        <begin position="538"/>
        <end position="577"/>
    </location>
</feature>
<dbReference type="Proteomes" id="UP000245956">
    <property type="component" value="Unassembled WGS sequence"/>
</dbReference>
<feature type="compositionally biased region" description="Pro residues" evidence="4">
    <location>
        <begin position="572"/>
        <end position="589"/>
    </location>
</feature>
<reference evidence="7 8" key="1">
    <citation type="journal article" date="2016" name="Front. Microbiol.">
        <title>Genome and transcriptome sequences reveal the specific parasitism of the nematophagous Purpureocillium lilacinum 36-1.</title>
        <authorList>
            <person name="Xie J."/>
            <person name="Li S."/>
            <person name="Mo C."/>
            <person name="Xiao X."/>
            <person name="Peng D."/>
            <person name="Wang G."/>
            <person name="Xiao Y."/>
        </authorList>
    </citation>
    <scope>NUCLEOTIDE SEQUENCE [LARGE SCALE GENOMIC DNA]</scope>
    <source>
        <strain evidence="7 8">36-1</strain>
    </source>
</reference>
<dbReference type="GO" id="GO:0000470">
    <property type="term" value="P:maturation of LSU-rRNA"/>
    <property type="evidence" value="ECO:0007669"/>
    <property type="project" value="TreeGrafter"/>
</dbReference>
<feature type="compositionally biased region" description="Basic residues" evidence="4">
    <location>
        <begin position="277"/>
        <end position="292"/>
    </location>
</feature>
<dbReference type="PANTHER" id="PTHR23405">
    <property type="entry name" value="MAINTENANCE OF KILLER 16 MAK16 PROTEIN-RELATED"/>
    <property type="match status" value="1"/>
</dbReference>
<comment type="subcellular location">
    <subcellularLocation>
        <location evidence="1">Nucleus</location>
    </subcellularLocation>
</comment>
<feature type="compositionally biased region" description="Low complexity" evidence="4">
    <location>
        <begin position="681"/>
        <end position="698"/>
    </location>
</feature>
<evidence type="ECO:0000259" key="6">
    <source>
        <dbReference type="Pfam" id="PF14475"/>
    </source>
</evidence>
<evidence type="ECO:0000256" key="1">
    <source>
        <dbReference type="ARBA" id="ARBA00004123"/>
    </source>
</evidence>
<dbReference type="InterPro" id="IPR006958">
    <property type="entry name" value="Mak16"/>
</dbReference>
<dbReference type="Pfam" id="PF04874">
    <property type="entry name" value="Mak16"/>
    <property type="match status" value="1"/>
</dbReference>
<evidence type="ECO:0000313" key="7">
    <source>
        <dbReference type="EMBL" id="PWI66010.1"/>
    </source>
</evidence>
<comment type="similarity">
    <text evidence="2">Belongs to the MAK16 family.</text>
</comment>
<feature type="compositionally biased region" description="Low complexity" evidence="4">
    <location>
        <begin position="791"/>
        <end position="800"/>
    </location>
</feature>
<protein>
    <recommendedName>
        <fullName evidence="9">Protein MAK16</fullName>
    </recommendedName>
</protein>
<accession>A0A2U3DUT5</accession>
<dbReference type="PANTHER" id="PTHR23405:SF4">
    <property type="entry name" value="PROTEIN MAK16 HOMOLOG"/>
    <property type="match status" value="1"/>
</dbReference>
<dbReference type="InterPro" id="IPR029004">
    <property type="entry name" value="Ribosomal_eL28/Mak16"/>
</dbReference>
<dbReference type="GO" id="GO:0005730">
    <property type="term" value="C:nucleolus"/>
    <property type="evidence" value="ECO:0007669"/>
    <property type="project" value="TreeGrafter"/>
</dbReference>
<evidence type="ECO:0000313" key="8">
    <source>
        <dbReference type="Proteomes" id="UP000245956"/>
    </source>
</evidence>
<feature type="compositionally biased region" description="Gly residues" evidence="4">
    <location>
        <begin position="654"/>
        <end position="663"/>
    </location>
</feature>
<dbReference type="Pfam" id="PF01778">
    <property type="entry name" value="Ribosomal_L28e"/>
    <property type="match status" value="1"/>
</dbReference>
<feature type="region of interest" description="Disordered" evidence="4">
    <location>
        <begin position="204"/>
        <end position="294"/>
    </location>
</feature>
<organism evidence="7 8">
    <name type="scientific">Purpureocillium lilacinum</name>
    <name type="common">Paecilomyces lilacinus</name>
    <dbReference type="NCBI Taxonomy" id="33203"/>
    <lineage>
        <taxon>Eukaryota</taxon>
        <taxon>Fungi</taxon>
        <taxon>Dikarya</taxon>
        <taxon>Ascomycota</taxon>
        <taxon>Pezizomycotina</taxon>
        <taxon>Sordariomycetes</taxon>
        <taxon>Hypocreomycetidae</taxon>
        <taxon>Hypocreales</taxon>
        <taxon>Ophiocordycipitaceae</taxon>
        <taxon>Purpureocillium</taxon>
    </lineage>
</organism>
<dbReference type="InterPro" id="IPR028095">
    <property type="entry name" value="Mso1_N_dom"/>
</dbReference>
<name>A0A2U3DUT5_PURLI</name>
<evidence type="ECO:0000259" key="5">
    <source>
        <dbReference type="Pfam" id="PF01778"/>
    </source>
</evidence>
<dbReference type="GO" id="GO:0000460">
    <property type="term" value="P:maturation of 5.8S rRNA"/>
    <property type="evidence" value="ECO:0007669"/>
    <property type="project" value="TreeGrafter"/>
</dbReference>
<evidence type="ECO:0000256" key="2">
    <source>
        <dbReference type="ARBA" id="ARBA00005514"/>
    </source>
</evidence>
<gene>
    <name evidence="7" type="ORF">PCL_05488</name>
</gene>
<comment type="caution">
    <text evidence="7">The sequence shown here is derived from an EMBL/GenBank/DDBJ whole genome shotgun (WGS) entry which is preliminary data.</text>
</comment>
<proteinExistence type="inferred from homology"/>
<feature type="compositionally biased region" description="Acidic residues" evidence="4">
    <location>
        <begin position="240"/>
        <end position="273"/>
    </location>
</feature>
<dbReference type="Pfam" id="PF14475">
    <property type="entry name" value="Mso1_Sec1_bdg"/>
    <property type="match status" value="1"/>
</dbReference>
<feature type="region of interest" description="Disordered" evidence="4">
    <location>
        <begin position="491"/>
        <end position="518"/>
    </location>
</feature>
<dbReference type="GO" id="GO:0030687">
    <property type="term" value="C:preribosome, large subunit precursor"/>
    <property type="evidence" value="ECO:0007669"/>
    <property type="project" value="TreeGrafter"/>
</dbReference>
<feature type="compositionally biased region" description="Gly residues" evidence="4">
    <location>
        <begin position="780"/>
        <end position="790"/>
    </location>
</feature>
<dbReference type="Gene3D" id="3.30.390.110">
    <property type="match status" value="1"/>
</dbReference>
<dbReference type="FunFam" id="3.30.390.110:FF:000001">
    <property type="entry name" value="Protein MAK16 homolog"/>
    <property type="match status" value="1"/>
</dbReference>